<dbReference type="PROSITE" id="PS50850">
    <property type="entry name" value="MFS"/>
    <property type="match status" value="1"/>
</dbReference>
<feature type="transmembrane region" description="Helical" evidence="7">
    <location>
        <begin position="261"/>
        <end position="280"/>
    </location>
</feature>
<evidence type="ECO:0000256" key="1">
    <source>
        <dbReference type="ARBA" id="ARBA00004127"/>
    </source>
</evidence>
<dbReference type="GO" id="GO:0005886">
    <property type="term" value="C:plasma membrane"/>
    <property type="evidence" value="ECO:0007669"/>
    <property type="project" value="TreeGrafter"/>
</dbReference>
<feature type="domain" description="Major facilitator superfamily (MFS) profile" evidence="8">
    <location>
        <begin position="68"/>
        <end position="555"/>
    </location>
</feature>
<keyword evidence="5 7" id="KW-0472">Membrane</keyword>
<keyword evidence="4 7" id="KW-1133">Transmembrane helix</keyword>
<dbReference type="OrthoDB" id="3437016at2759"/>
<keyword evidence="11" id="KW-1185">Reference proteome</keyword>
<dbReference type="Pfam" id="PF07690">
    <property type="entry name" value="MFS_1"/>
    <property type="match status" value="1"/>
</dbReference>
<feature type="transmembrane region" description="Helical" evidence="7">
    <location>
        <begin position="370"/>
        <end position="388"/>
    </location>
</feature>
<dbReference type="EnsemblFungi" id="PTTG_04575-t43_1">
    <property type="protein sequence ID" value="PTTG_04575-t43_1-p1"/>
    <property type="gene ID" value="PTTG_04575"/>
</dbReference>
<keyword evidence="3 7" id="KW-0812">Transmembrane</keyword>
<evidence type="ECO:0000256" key="6">
    <source>
        <dbReference type="SAM" id="MobiDB-lite"/>
    </source>
</evidence>
<reference evidence="10" key="4">
    <citation type="submission" date="2025-05" db="UniProtKB">
        <authorList>
            <consortium name="EnsemblFungi"/>
        </authorList>
    </citation>
    <scope>IDENTIFICATION</scope>
    <source>
        <strain evidence="10">isolate 1-1 / race 1 (BBBD)</strain>
    </source>
</reference>
<protein>
    <submittedName>
        <fullName evidence="10">MFS domain-containing protein</fullName>
    </submittedName>
</protein>
<feature type="transmembrane region" description="Helical" evidence="7">
    <location>
        <begin position="66"/>
        <end position="90"/>
    </location>
</feature>
<sequence>MPPSETTPLLASLATSPLRPTSPSEHAATHPANDSAQADVERSIGLPDATLPAPRSNPLVTPRKRAAILAAVWTGVFLGALDSTIVATLMSSISSNFGASNQISWLASAYLLSTSATGALYGKLADLLGRRMSNLIALAFFTLGTLGCGLSSNMSQLIFSRFLAGCGGGGIMTTSSIIATDLFRLDQRGLVQGFANICFGLGAALGGPLGGWIADSMGWRFAFLAQVPLLIIATILVASFVEYRSEGQVTSKAELARRIDYRGSIALVWMIGALLLSLSFKSNLQYEWSDPRVYGNFISFLVGLAVFIYIESTVPEPVLPLRLLKFRTPLCSVGISFFTSMIVFSVLYMYPLWFETVKLSSPTEAGLHLIPNSVALSIGSLAAGGWILKTGQHKMVVFISAALLVLGSLLMLFKLDSPLHEWIDIIPNGLGFSASTTAVLISLIASVPEKDMAVCTGLSYLFRYNGVVIGVAASGAILQSVLTTELKHRIIGEGAAELIESIRHESTLVKSLPEGIWKQGAIESYKIALKSVFKFNLLLSLISFFLSFGIQNNSLDR</sequence>
<dbReference type="VEuPathDB" id="FungiDB:PTTG_04575"/>
<evidence type="ECO:0000256" key="7">
    <source>
        <dbReference type="SAM" id="Phobius"/>
    </source>
</evidence>
<name>A0A180H3G3_PUCT1</name>
<evidence type="ECO:0000313" key="11">
    <source>
        <dbReference type="Proteomes" id="UP000005240"/>
    </source>
</evidence>
<evidence type="ECO:0000256" key="5">
    <source>
        <dbReference type="ARBA" id="ARBA00023136"/>
    </source>
</evidence>
<dbReference type="Gene3D" id="1.20.1720.10">
    <property type="entry name" value="Multidrug resistance protein D"/>
    <property type="match status" value="1"/>
</dbReference>
<feature type="transmembrane region" description="Helical" evidence="7">
    <location>
        <begin position="532"/>
        <end position="550"/>
    </location>
</feature>
<organism evidence="9">
    <name type="scientific">Puccinia triticina (isolate 1-1 / race 1 (BBBD))</name>
    <name type="common">Brown leaf rust fungus</name>
    <dbReference type="NCBI Taxonomy" id="630390"/>
    <lineage>
        <taxon>Eukaryota</taxon>
        <taxon>Fungi</taxon>
        <taxon>Dikarya</taxon>
        <taxon>Basidiomycota</taxon>
        <taxon>Pucciniomycotina</taxon>
        <taxon>Pucciniomycetes</taxon>
        <taxon>Pucciniales</taxon>
        <taxon>Pucciniaceae</taxon>
        <taxon>Puccinia</taxon>
    </lineage>
</organism>
<feature type="transmembrane region" description="Helical" evidence="7">
    <location>
        <begin position="219"/>
        <end position="241"/>
    </location>
</feature>
<dbReference type="EMBL" id="ADAS02000003">
    <property type="protein sequence ID" value="OAV99351.1"/>
    <property type="molecule type" value="Genomic_DNA"/>
</dbReference>
<dbReference type="AlphaFoldDB" id="A0A180H3G3"/>
<keyword evidence="2" id="KW-0813">Transport</keyword>
<feature type="transmembrane region" description="Helical" evidence="7">
    <location>
        <begin position="425"/>
        <end position="448"/>
    </location>
</feature>
<accession>A0A180H3G3</accession>
<feature type="transmembrane region" description="Helical" evidence="7">
    <location>
        <begin position="330"/>
        <end position="350"/>
    </location>
</feature>
<evidence type="ECO:0000313" key="10">
    <source>
        <dbReference type="EnsemblFungi" id="PTTG_04575-t43_1-p1"/>
    </source>
</evidence>
<reference evidence="10 11" key="3">
    <citation type="journal article" date="2017" name="G3 (Bethesda)">
        <title>Comparative analysis highlights variable genome content of wheat rusts and divergence of the mating loci.</title>
        <authorList>
            <person name="Cuomo C.A."/>
            <person name="Bakkeren G."/>
            <person name="Khalil H.B."/>
            <person name="Panwar V."/>
            <person name="Joly D."/>
            <person name="Linning R."/>
            <person name="Sakthikumar S."/>
            <person name="Song X."/>
            <person name="Adiconis X."/>
            <person name="Fan L."/>
            <person name="Goldberg J.M."/>
            <person name="Levin J.Z."/>
            <person name="Young S."/>
            <person name="Zeng Q."/>
            <person name="Anikster Y."/>
            <person name="Bruce M."/>
            <person name="Wang M."/>
            <person name="Yin C."/>
            <person name="McCallum B."/>
            <person name="Szabo L.J."/>
            <person name="Hulbert S."/>
            <person name="Chen X."/>
            <person name="Fellers J.P."/>
        </authorList>
    </citation>
    <scope>NUCLEOTIDE SEQUENCE</scope>
    <source>
        <strain evidence="10">isolate 1-1 / race 1 (BBBD)</strain>
        <strain evidence="11">Isolate 1-1 / race 1 (BBBD)</strain>
    </source>
</reference>
<proteinExistence type="predicted"/>
<evidence type="ECO:0000256" key="3">
    <source>
        <dbReference type="ARBA" id="ARBA00022692"/>
    </source>
</evidence>
<feature type="transmembrane region" description="Helical" evidence="7">
    <location>
        <begin position="292"/>
        <end position="310"/>
    </location>
</feature>
<feature type="region of interest" description="Disordered" evidence="6">
    <location>
        <begin position="1"/>
        <end position="39"/>
    </location>
</feature>
<dbReference type="SUPFAM" id="SSF103473">
    <property type="entry name" value="MFS general substrate transporter"/>
    <property type="match status" value="1"/>
</dbReference>
<evidence type="ECO:0000313" key="9">
    <source>
        <dbReference type="EMBL" id="OAV99351.1"/>
    </source>
</evidence>
<comment type="subcellular location">
    <subcellularLocation>
        <location evidence="1">Endomembrane system</location>
        <topology evidence="1">Multi-pass membrane protein</topology>
    </subcellularLocation>
</comment>
<feature type="transmembrane region" description="Helical" evidence="7">
    <location>
        <begin position="395"/>
        <end position="413"/>
    </location>
</feature>
<dbReference type="PANTHER" id="PTHR23501">
    <property type="entry name" value="MAJOR FACILITATOR SUPERFAMILY"/>
    <property type="match status" value="1"/>
</dbReference>
<feature type="transmembrane region" description="Helical" evidence="7">
    <location>
        <begin position="158"/>
        <end position="182"/>
    </location>
</feature>
<dbReference type="Gene3D" id="1.20.1250.20">
    <property type="entry name" value="MFS general substrate transporter like domains"/>
    <property type="match status" value="1"/>
</dbReference>
<feature type="compositionally biased region" description="Polar residues" evidence="6">
    <location>
        <begin position="1"/>
        <end position="24"/>
    </location>
</feature>
<gene>
    <name evidence="9" type="ORF">PTTG_04575</name>
</gene>
<dbReference type="InterPro" id="IPR011701">
    <property type="entry name" value="MFS"/>
</dbReference>
<dbReference type="GO" id="GO:0000329">
    <property type="term" value="C:fungal-type vacuole membrane"/>
    <property type="evidence" value="ECO:0007669"/>
    <property type="project" value="TreeGrafter"/>
</dbReference>
<evidence type="ECO:0000256" key="4">
    <source>
        <dbReference type="ARBA" id="ARBA00022989"/>
    </source>
</evidence>
<evidence type="ECO:0000259" key="8">
    <source>
        <dbReference type="PROSITE" id="PS50850"/>
    </source>
</evidence>
<feature type="transmembrane region" description="Helical" evidence="7">
    <location>
        <begin position="194"/>
        <end position="213"/>
    </location>
</feature>
<feature type="transmembrane region" description="Helical" evidence="7">
    <location>
        <begin position="460"/>
        <end position="482"/>
    </location>
</feature>
<dbReference type="Proteomes" id="UP000005240">
    <property type="component" value="Unassembled WGS sequence"/>
</dbReference>
<dbReference type="InterPro" id="IPR020846">
    <property type="entry name" value="MFS_dom"/>
</dbReference>
<dbReference type="InterPro" id="IPR036259">
    <property type="entry name" value="MFS_trans_sf"/>
</dbReference>
<dbReference type="FunFam" id="1.20.1720.10:FF:000046">
    <property type="entry name" value="Uncharacterized protein"/>
    <property type="match status" value="1"/>
</dbReference>
<dbReference type="GO" id="GO:0012505">
    <property type="term" value="C:endomembrane system"/>
    <property type="evidence" value="ECO:0007669"/>
    <property type="project" value="UniProtKB-SubCell"/>
</dbReference>
<feature type="transmembrane region" description="Helical" evidence="7">
    <location>
        <begin position="134"/>
        <end position="152"/>
    </location>
</feature>
<feature type="transmembrane region" description="Helical" evidence="7">
    <location>
        <begin position="102"/>
        <end position="122"/>
    </location>
</feature>
<dbReference type="GO" id="GO:0015174">
    <property type="term" value="F:basic amino acid transmembrane transporter activity"/>
    <property type="evidence" value="ECO:0007669"/>
    <property type="project" value="TreeGrafter"/>
</dbReference>
<evidence type="ECO:0000256" key="2">
    <source>
        <dbReference type="ARBA" id="ARBA00022448"/>
    </source>
</evidence>
<dbReference type="PANTHER" id="PTHR23501:SF191">
    <property type="entry name" value="VACUOLAR BASIC AMINO ACID TRANSPORTER 4"/>
    <property type="match status" value="1"/>
</dbReference>
<reference evidence="9" key="1">
    <citation type="submission" date="2009-11" db="EMBL/GenBank/DDBJ databases">
        <authorList>
            <consortium name="The Broad Institute Genome Sequencing Platform"/>
            <person name="Ward D."/>
            <person name="Feldgarden M."/>
            <person name="Earl A."/>
            <person name="Young S.K."/>
            <person name="Zeng Q."/>
            <person name="Koehrsen M."/>
            <person name="Alvarado L."/>
            <person name="Berlin A."/>
            <person name="Bochicchio J."/>
            <person name="Borenstein D."/>
            <person name="Chapman S.B."/>
            <person name="Chen Z."/>
            <person name="Engels R."/>
            <person name="Freedman E."/>
            <person name="Gellesch M."/>
            <person name="Goldberg J."/>
            <person name="Griggs A."/>
            <person name="Gujja S."/>
            <person name="Heilman E."/>
            <person name="Heiman D."/>
            <person name="Hepburn T."/>
            <person name="Howarth C."/>
            <person name="Jen D."/>
            <person name="Larson L."/>
            <person name="Lewis B."/>
            <person name="Mehta T."/>
            <person name="Park D."/>
            <person name="Pearson M."/>
            <person name="Roberts A."/>
            <person name="Saif S."/>
            <person name="Shea T."/>
            <person name="Shenoy N."/>
            <person name="Sisk P."/>
            <person name="Stolte C."/>
            <person name="Sykes S."/>
            <person name="Thomson T."/>
            <person name="Walk T."/>
            <person name="White J."/>
            <person name="Yandava C."/>
            <person name="Izard J."/>
            <person name="Baranova O.V."/>
            <person name="Blanton J.M."/>
            <person name="Tanner A.C."/>
            <person name="Dewhirst F.E."/>
            <person name="Haas B."/>
            <person name="Nusbaum C."/>
            <person name="Birren B."/>
        </authorList>
    </citation>
    <scope>NUCLEOTIDE SEQUENCE [LARGE SCALE GENOMIC DNA]</scope>
    <source>
        <strain evidence="9">1-1 BBBD Race 1</strain>
    </source>
</reference>
<reference evidence="9" key="2">
    <citation type="submission" date="2016-05" db="EMBL/GenBank/DDBJ databases">
        <title>Comparative analysis highlights variable genome content of wheat rusts and divergence of the mating loci.</title>
        <authorList>
            <person name="Cuomo C.A."/>
            <person name="Bakkeren G."/>
            <person name="Szabo L."/>
            <person name="Khalil H."/>
            <person name="Joly D."/>
            <person name="Goldberg J."/>
            <person name="Young S."/>
            <person name="Zeng Q."/>
            <person name="Fellers J."/>
        </authorList>
    </citation>
    <scope>NUCLEOTIDE SEQUENCE [LARGE SCALE GENOMIC DNA]</scope>
    <source>
        <strain evidence="9">1-1 BBBD Race 1</strain>
    </source>
</reference>